<accession>A0A1I7MGH2</accession>
<evidence type="ECO:0000256" key="9">
    <source>
        <dbReference type="ARBA" id="ARBA00022759"/>
    </source>
</evidence>
<dbReference type="GO" id="GO:0003723">
    <property type="term" value="F:RNA binding"/>
    <property type="evidence" value="ECO:0007669"/>
    <property type="project" value="UniProtKB-UniRule"/>
</dbReference>
<dbReference type="AlphaFoldDB" id="A0A1I7MGH2"/>
<evidence type="ECO:0000256" key="13">
    <source>
        <dbReference type="RuleBase" id="RU003515"/>
    </source>
</evidence>
<feature type="binding site" evidence="12">
    <location>
        <position position="34"/>
    </location>
    <ligand>
        <name>a divalent metal cation</name>
        <dbReference type="ChEBI" id="CHEBI:60240"/>
    </ligand>
</feature>
<keyword evidence="9 12" id="KW-0255">Endonuclease</keyword>
<feature type="binding site" evidence="12">
    <location>
        <position position="131"/>
    </location>
    <ligand>
        <name>a divalent metal cation</name>
        <dbReference type="ChEBI" id="CHEBI:60240"/>
    </ligand>
</feature>
<dbReference type="PANTHER" id="PTHR10954">
    <property type="entry name" value="RIBONUCLEASE H2 SUBUNIT A"/>
    <property type="match status" value="1"/>
</dbReference>
<dbReference type="PANTHER" id="PTHR10954:SF18">
    <property type="entry name" value="RIBONUCLEASE HII"/>
    <property type="match status" value="1"/>
</dbReference>
<gene>
    <name evidence="15" type="ORF">SAMN04487966_102141</name>
</gene>
<evidence type="ECO:0000256" key="7">
    <source>
        <dbReference type="ARBA" id="ARBA00022722"/>
    </source>
</evidence>
<evidence type="ECO:0000256" key="2">
    <source>
        <dbReference type="ARBA" id="ARBA00001946"/>
    </source>
</evidence>
<evidence type="ECO:0000256" key="12">
    <source>
        <dbReference type="PROSITE-ProRule" id="PRU01319"/>
    </source>
</evidence>
<comment type="function">
    <text evidence="3 13">Endonuclease that specifically degrades the RNA of RNA-DNA hybrids.</text>
</comment>
<comment type="similarity">
    <text evidence="5 13">Belongs to the RNase HII family.</text>
</comment>
<dbReference type="Gene3D" id="3.30.420.10">
    <property type="entry name" value="Ribonuclease H-like superfamily/Ribonuclease H"/>
    <property type="match status" value="1"/>
</dbReference>
<dbReference type="InterPro" id="IPR024567">
    <property type="entry name" value="RNase_HII/HIII_dom"/>
</dbReference>
<dbReference type="InterPro" id="IPR012337">
    <property type="entry name" value="RNaseH-like_sf"/>
</dbReference>
<dbReference type="InterPro" id="IPR001352">
    <property type="entry name" value="RNase_HII/HIII"/>
</dbReference>
<proteinExistence type="inferred from homology"/>
<dbReference type="Pfam" id="PF01351">
    <property type="entry name" value="RNase_HII"/>
    <property type="match status" value="1"/>
</dbReference>
<comment type="cofactor">
    <cofactor evidence="2">
        <name>Mg(2+)</name>
        <dbReference type="ChEBI" id="CHEBI:18420"/>
    </cofactor>
</comment>
<evidence type="ECO:0000313" key="16">
    <source>
        <dbReference type="Proteomes" id="UP000198881"/>
    </source>
</evidence>
<dbReference type="GO" id="GO:0005737">
    <property type="term" value="C:cytoplasm"/>
    <property type="evidence" value="ECO:0007669"/>
    <property type="project" value="UniProtKB-SubCell"/>
</dbReference>
<evidence type="ECO:0000256" key="1">
    <source>
        <dbReference type="ARBA" id="ARBA00000077"/>
    </source>
</evidence>
<evidence type="ECO:0000256" key="5">
    <source>
        <dbReference type="ARBA" id="ARBA00007383"/>
    </source>
</evidence>
<dbReference type="STRING" id="574650.SAMN04487966_102141"/>
<sequence length="251" mass="26484">MSPTGPLRSTRTLPDLSIESSLVQGSGLVAGMDEVGRGALAGPVTVGVVAVRIPDDGAHPAVQDSKALAPARRAALVGEIGAWAAGAAVGHAAPAEIDRYGLSTALGLAGRRAWHALIAQLDGAVPVLLLDGRDDWLTRTPDEVCTGLCPRPERIHLKVKADALCASVAAASILAKVERDQIMVELDAAFPDYGWAGNKGYGAEGHRRALVERGITEHHRRSWRLLPEPVVQQDELFGDLLEGQDGAQWRA</sequence>
<keyword evidence="8 12" id="KW-0479">Metal-binding</keyword>
<evidence type="ECO:0000313" key="15">
    <source>
        <dbReference type="EMBL" id="SFV21023.1"/>
    </source>
</evidence>
<evidence type="ECO:0000256" key="11">
    <source>
        <dbReference type="ARBA" id="ARBA00023211"/>
    </source>
</evidence>
<feature type="domain" description="RNase H type-2" evidence="14">
    <location>
        <begin position="27"/>
        <end position="235"/>
    </location>
</feature>
<evidence type="ECO:0000256" key="4">
    <source>
        <dbReference type="ARBA" id="ARBA00004496"/>
    </source>
</evidence>
<name>A0A1I7MGH2_9MICC</name>
<comment type="subcellular location">
    <subcellularLocation>
        <location evidence="4">Cytoplasm</location>
    </subcellularLocation>
</comment>
<dbReference type="EMBL" id="FPCG01000002">
    <property type="protein sequence ID" value="SFV21023.1"/>
    <property type="molecule type" value="Genomic_DNA"/>
</dbReference>
<keyword evidence="10 12" id="KW-0378">Hydrolase</keyword>
<dbReference type="InterPro" id="IPR022898">
    <property type="entry name" value="RNase_HII"/>
</dbReference>
<dbReference type="Proteomes" id="UP000198881">
    <property type="component" value="Unassembled WGS sequence"/>
</dbReference>
<organism evidence="15 16">
    <name type="scientific">Micrococcus terreus</name>
    <dbReference type="NCBI Taxonomy" id="574650"/>
    <lineage>
        <taxon>Bacteria</taxon>
        <taxon>Bacillati</taxon>
        <taxon>Actinomycetota</taxon>
        <taxon>Actinomycetes</taxon>
        <taxon>Micrococcales</taxon>
        <taxon>Micrococcaceae</taxon>
        <taxon>Micrococcus</taxon>
    </lineage>
</organism>
<evidence type="ECO:0000256" key="6">
    <source>
        <dbReference type="ARBA" id="ARBA00022490"/>
    </source>
</evidence>
<keyword evidence="11" id="KW-0464">Manganese</keyword>
<reference evidence="15 16" key="1">
    <citation type="submission" date="2016-10" db="EMBL/GenBank/DDBJ databases">
        <authorList>
            <person name="de Groot N.N."/>
        </authorList>
    </citation>
    <scope>NUCLEOTIDE SEQUENCE [LARGE SCALE GENOMIC DNA]</scope>
    <source>
        <strain evidence="15 16">CGMCC 1.7054</strain>
    </source>
</reference>
<dbReference type="GO" id="GO:0004523">
    <property type="term" value="F:RNA-DNA hybrid ribonuclease activity"/>
    <property type="evidence" value="ECO:0007669"/>
    <property type="project" value="UniProtKB-UniRule"/>
</dbReference>
<dbReference type="SUPFAM" id="SSF53098">
    <property type="entry name" value="Ribonuclease H-like"/>
    <property type="match status" value="1"/>
</dbReference>
<dbReference type="GO" id="GO:0046872">
    <property type="term" value="F:metal ion binding"/>
    <property type="evidence" value="ECO:0007669"/>
    <property type="project" value="UniProtKB-KW"/>
</dbReference>
<evidence type="ECO:0000256" key="10">
    <source>
        <dbReference type="ARBA" id="ARBA00022801"/>
    </source>
</evidence>
<keyword evidence="6" id="KW-0963">Cytoplasm</keyword>
<dbReference type="RefSeq" id="WP_245760563.1">
    <property type="nucleotide sequence ID" value="NZ_FPCG01000002.1"/>
</dbReference>
<dbReference type="InterPro" id="IPR036397">
    <property type="entry name" value="RNaseH_sf"/>
</dbReference>
<evidence type="ECO:0000256" key="3">
    <source>
        <dbReference type="ARBA" id="ARBA00004065"/>
    </source>
</evidence>
<protein>
    <recommendedName>
        <fullName evidence="13">Ribonuclease</fullName>
        <ecNumber evidence="13">3.1.26.4</ecNumber>
    </recommendedName>
</protein>
<evidence type="ECO:0000256" key="8">
    <source>
        <dbReference type="ARBA" id="ARBA00022723"/>
    </source>
</evidence>
<dbReference type="EC" id="3.1.26.4" evidence="13"/>
<dbReference type="NCBIfam" id="NF000595">
    <property type="entry name" value="PRK00015.1-3"/>
    <property type="match status" value="1"/>
</dbReference>
<dbReference type="GO" id="GO:0006298">
    <property type="term" value="P:mismatch repair"/>
    <property type="evidence" value="ECO:0007669"/>
    <property type="project" value="TreeGrafter"/>
</dbReference>
<dbReference type="GO" id="GO:0043137">
    <property type="term" value="P:DNA replication, removal of RNA primer"/>
    <property type="evidence" value="ECO:0007669"/>
    <property type="project" value="TreeGrafter"/>
</dbReference>
<dbReference type="CDD" id="cd07182">
    <property type="entry name" value="RNase_HII_bacteria_HII_like"/>
    <property type="match status" value="1"/>
</dbReference>
<feature type="binding site" evidence="12">
    <location>
        <position position="33"/>
    </location>
    <ligand>
        <name>a divalent metal cation</name>
        <dbReference type="ChEBI" id="CHEBI:60240"/>
    </ligand>
</feature>
<dbReference type="PROSITE" id="PS51975">
    <property type="entry name" value="RNASE_H_2"/>
    <property type="match status" value="1"/>
</dbReference>
<comment type="catalytic activity">
    <reaction evidence="1 12 13">
        <text>Endonucleolytic cleavage to 5'-phosphomonoester.</text>
        <dbReference type="EC" id="3.1.26.4"/>
    </reaction>
</comment>
<keyword evidence="7 12" id="KW-0540">Nuclease</keyword>
<keyword evidence="16" id="KW-1185">Reference proteome</keyword>
<dbReference type="GO" id="GO:0032299">
    <property type="term" value="C:ribonuclease H2 complex"/>
    <property type="evidence" value="ECO:0007669"/>
    <property type="project" value="TreeGrafter"/>
</dbReference>
<comment type="cofactor">
    <cofactor evidence="12">
        <name>Mn(2+)</name>
        <dbReference type="ChEBI" id="CHEBI:29035"/>
    </cofactor>
    <cofactor evidence="12">
        <name>Mg(2+)</name>
        <dbReference type="ChEBI" id="CHEBI:18420"/>
    </cofactor>
    <text evidence="12">Manganese or magnesium. Binds 1 divalent metal ion per monomer in the absence of substrate. May bind a second metal ion after substrate binding.</text>
</comment>
<evidence type="ECO:0000259" key="14">
    <source>
        <dbReference type="PROSITE" id="PS51975"/>
    </source>
</evidence>